<evidence type="ECO:0000313" key="1">
    <source>
        <dbReference type="EMBL" id="OPC65939.1"/>
    </source>
</evidence>
<dbReference type="Proteomes" id="UP000190813">
    <property type="component" value="Unassembled WGS sequence"/>
</dbReference>
<evidence type="ECO:0000313" key="2">
    <source>
        <dbReference type="Proteomes" id="UP000190813"/>
    </source>
</evidence>
<dbReference type="RefSeq" id="WP_078771536.1">
    <property type="nucleotide sequence ID" value="NZ_CBCSBR010000063.1"/>
</dbReference>
<dbReference type="AlphaFoldDB" id="A0A1T3MNC6"/>
<keyword evidence="2" id="KW-1185">Reference proteome</keyword>
<gene>
    <name evidence="1" type="ORF">BAZ10_01510</name>
</gene>
<organism evidence="1 2">
    <name type="scientific">Elizabethkingia occulta</name>
    <dbReference type="NCBI Taxonomy" id="1867263"/>
    <lineage>
        <taxon>Bacteria</taxon>
        <taxon>Pseudomonadati</taxon>
        <taxon>Bacteroidota</taxon>
        <taxon>Flavobacteriia</taxon>
        <taxon>Flavobacteriales</taxon>
        <taxon>Weeksellaceae</taxon>
        <taxon>Elizabethkingia</taxon>
    </lineage>
</organism>
<protein>
    <submittedName>
        <fullName evidence="1">Uncharacterized protein</fullName>
    </submittedName>
</protein>
<name>A0A1T3MNC6_9FLAO</name>
<sequence>MYSTFKTIGVENKEISLSTGKKCTVSGEWETEGKISTVVYISKGEIMPTYCGKNVKWILVRKG</sequence>
<accession>A0A1T3MNC6</accession>
<comment type="caution">
    <text evidence="1">The sequence shown here is derived from an EMBL/GenBank/DDBJ whole genome shotgun (WGS) entry which is preliminary data.</text>
</comment>
<dbReference type="EMBL" id="MAHX01000013">
    <property type="protein sequence ID" value="OPC65939.1"/>
    <property type="molecule type" value="Genomic_DNA"/>
</dbReference>
<reference evidence="1 2" key="1">
    <citation type="submission" date="2016-06" db="EMBL/GenBank/DDBJ databases">
        <title>Revisiting the taxonomy of the Elizabethkingia Genus based on Whole-Genome Sequencing, Optical Mapping, and MALDI-TOF.</title>
        <authorList>
            <person name="Nicholson A.C."/>
        </authorList>
    </citation>
    <scope>NUCLEOTIDE SEQUENCE [LARGE SCALE GENOMIC DNA]</scope>
    <source>
        <strain evidence="1 2">G4070</strain>
    </source>
</reference>
<proteinExistence type="predicted"/>